<dbReference type="Pfam" id="PF14737">
    <property type="entry name" value="DUF4470"/>
    <property type="match status" value="1"/>
</dbReference>
<dbReference type="Proteomes" id="UP001347796">
    <property type="component" value="Unassembled WGS sequence"/>
</dbReference>
<evidence type="ECO:0000313" key="9">
    <source>
        <dbReference type="Proteomes" id="UP001347796"/>
    </source>
</evidence>
<dbReference type="GO" id="GO:0044458">
    <property type="term" value="P:motile cilium assembly"/>
    <property type="evidence" value="ECO:0007669"/>
    <property type="project" value="TreeGrafter"/>
</dbReference>
<evidence type="ECO:0000256" key="1">
    <source>
        <dbReference type="ARBA" id="ARBA00010449"/>
    </source>
</evidence>
<evidence type="ECO:0000256" key="5">
    <source>
        <dbReference type="SAM" id="MobiDB-lite"/>
    </source>
</evidence>
<keyword evidence="9" id="KW-1185">Reference proteome</keyword>
<dbReference type="EMBL" id="JAZGQO010000006">
    <property type="protein sequence ID" value="KAK6183905.1"/>
    <property type="molecule type" value="Genomic_DNA"/>
</dbReference>
<protein>
    <recommendedName>
        <fullName evidence="10">Dynein assembly factor 3, axonemal homolog</fullName>
    </recommendedName>
</protein>
<organism evidence="8 9">
    <name type="scientific">Patella caerulea</name>
    <name type="common">Rayed Mediterranean limpet</name>
    <dbReference type="NCBI Taxonomy" id="87958"/>
    <lineage>
        <taxon>Eukaryota</taxon>
        <taxon>Metazoa</taxon>
        <taxon>Spiralia</taxon>
        <taxon>Lophotrochozoa</taxon>
        <taxon>Mollusca</taxon>
        <taxon>Gastropoda</taxon>
        <taxon>Patellogastropoda</taxon>
        <taxon>Patelloidea</taxon>
        <taxon>Patellidae</taxon>
        <taxon>Patella</taxon>
    </lineage>
</organism>
<evidence type="ECO:0000256" key="4">
    <source>
        <dbReference type="ARBA" id="ARBA00024190"/>
    </source>
</evidence>
<accession>A0AAN8JXM4</accession>
<reference evidence="8 9" key="1">
    <citation type="submission" date="2024-01" db="EMBL/GenBank/DDBJ databases">
        <title>The genome of the rayed Mediterranean limpet Patella caerulea (Linnaeus, 1758).</title>
        <authorList>
            <person name="Anh-Thu Weber A."/>
            <person name="Halstead-Nussloch G."/>
        </authorList>
    </citation>
    <scope>NUCLEOTIDE SEQUENCE [LARGE SCALE GENOMIC DNA]</scope>
    <source>
        <strain evidence="8">AATW-2023a</strain>
        <tissue evidence="8">Whole specimen</tissue>
    </source>
</reference>
<evidence type="ECO:0000259" key="7">
    <source>
        <dbReference type="Pfam" id="PF14740"/>
    </source>
</evidence>
<sequence>MTDGFGSITWWGFSPALDLQQKGISDQLEKLKISQDACPDELKILVVGAGDVRHLLKTISSTWRHPKRKLHFYVIESALEVYARDMLLLNIALEPQNRMGLQEKTELFLEIFGNTYIRQQSCEYVEKMSTELIKMVTDFDYLEKRMNMVDLSQLKFKERDFLEGIFKFWRNPDKSVFDIAKSWDLRERNRLGVRYDSKKNVYDWDYHMKLAEAGADIIHKTEYSNWRDSGIAFTIREGTYDIPNKTLASGMIFKQEGERHARRGYWGDMIVSPFITFGIESDEKSFFKKTNELYTKTSENVSEFNVTSIFYELVHKEKYILPTTEPKPEAPKLQEITEEDEEETEEEVTSSVTNGDKPRPADNQYDPIPVENVKITFLPLNYIEDIKKKSKYNKLFHLVFFSNSMVHHLKPDITSIFADQCTLILETARFMLELKTEQTEEFVDKICGMAESAGFKVMKPYNKKKDNFITCFYNRSTSTSS</sequence>
<evidence type="ECO:0008006" key="10">
    <source>
        <dbReference type="Google" id="ProtNLM"/>
    </source>
</evidence>
<dbReference type="GO" id="GO:0120293">
    <property type="term" value="C:dynein axonemal particle"/>
    <property type="evidence" value="ECO:0007669"/>
    <property type="project" value="UniProtKB-SubCell"/>
</dbReference>
<feature type="region of interest" description="Disordered" evidence="5">
    <location>
        <begin position="324"/>
        <end position="365"/>
    </location>
</feature>
<comment type="subcellular location">
    <subcellularLocation>
        <location evidence="4">Dynein axonemal particle</location>
    </subcellularLocation>
</comment>
<dbReference type="Pfam" id="PF14740">
    <property type="entry name" value="DUF4471"/>
    <property type="match status" value="1"/>
</dbReference>
<gene>
    <name evidence="8" type="ORF">SNE40_006476</name>
</gene>
<dbReference type="PANTHER" id="PTHR22118:SF14">
    <property type="entry name" value="DYNEIN AXONEMAL ASSEMBLY FACTOR 3"/>
    <property type="match status" value="1"/>
</dbReference>
<feature type="domain" description="DUF4470" evidence="6">
    <location>
        <begin position="10"/>
        <end position="117"/>
    </location>
</feature>
<feature type="domain" description="Dynein assembly factor 3 C-terminal" evidence="7">
    <location>
        <begin position="149"/>
        <end position="457"/>
    </location>
</feature>
<dbReference type="PANTHER" id="PTHR22118">
    <property type="entry name" value="DYNEIN ASSEMBLY FACTOR 3, AXONEMAL"/>
    <property type="match status" value="1"/>
</dbReference>
<proteinExistence type="inferred from homology"/>
<comment type="similarity">
    <text evidence="1">Belongs to the DNAAF3 family.</text>
</comment>
<dbReference type="GO" id="GO:0070286">
    <property type="term" value="P:axonemal dynein complex assembly"/>
    <property type="evidence" value="ECO:0007669"/>
    <property type="project" value="InterPro"/>
</dbReference>
<evidence type="ECO:0000313" key="8">
    <source>
        <dbReference type="EMBL" id="KAK6183905.1"/>
    </source>
</evidence>
<evidence type="ECO:0000256" key="2">
    <source>
        <dbReference type="ARBA" id="ARBA00022490"/>
    </source>
</evidence>
<feature type="compositionally biased region" description="Acidic residues" evidence="5">
    <location>
        <begin position="336"/>
        <end position="348"/>
    </location>
</feature>
<keyword evidence="2" id="KW-0963">Cytoplasm</keyword>
<evidence type="ECO:0000256" key="3">
    <source>
        <dbReference type="ARBA" id="ARBA00022794"/>
    </source>
</evidence>
<comment type="caution">
    <text evidence="8">The sequence shown here is derived from an EMBL/GenBank/DDBJ whole genome shotgun (WGS) entry which is preliminary data.</text>
</comment>
<name>A0AAN8JXM4_PATCE</name>
<dbReference type="InterPro" id="IPR039304">
    <property type="entry name" value="DNAAF3"/>
</dbReference>
<dbReference type="InterPro" id="IPR028235">
    <property type="entry name" value="DNAAF3_C"/>
</dbReference>
<keyword evidence="3" id="KW-0970">Cilium biogenesis/degradation</keyword>
<dbReference type="AlphaFoldDB" id="A0AAN8JXM4"/>
<evidence type="ECO:0000259" key="6">
    <source>
        <dbReference type="Pfam" id="PF14737"/>
    </source>
</evidence>
<dbReference type="InterPro" id="IPR027974">
    <property type="entry name" value="DUF4470"/>
</dbReference>